<sequence>MYVASLYLQVRGSSRLHLVRRSRVPGSAADLVRDARLGRIDIGNLIDAPAA</sequence>
<dbReference type="Proteomes" id="UP000542811">
    <property type="component" value="Unassembled WGS sequence"/>
</dbReference>
<evidence type="ECO:0000313" key="2">
    <source>
        <dbReference type="Proteomes" id="UP000542811"/>
    </source>
</evidence>
<evidence type="ECO:0000313" key="1">
    <source>
        <dbReference type="EMBL" id="MBB3159601.1"/>
    </source>
</evidence>
<accession>A0ABR6G144</accession>
<reference evidence="1 2" key="1">
    <citation type="submission" date="2020-08" db="EMBL/GenBank/DDBJ databases">
        <title>Genomic Encyclopedia of Type Strains, Phase III (KMG-III): the genomes of soil and plant-associated and newly described type strains.</title>
        <authorList>
            <person name="Whitman W."/>
        </authorList>
    </citation>
    <scope>NUCLEOTIDE SEQUENCE [LARGE SCALE GENOMIC DNA]</scope>
    <source>
        <strain evidence="1 2">CECT 8280</strain>
    </source>
</reference>
<protein>
    <submittedName>
        <fullName evidence="1">Uncharacterized protein</fullName>
    </submittedName>
</protein>
<comment type="caution">
    <text evidence="1">The sequence shown here is derived from an EMBL/GenBank/DDBJ whole genome shotgun (WGS) entry which is preliminary data.</text>
</comment>
<organism evidence="1 2">
    <name type="scientific">Rhizobium laguerreae</name>
    <dbReference type="NCBI Taxonomy" id="1076926"/>
    <lineage>
        <taxon>Bacteria</taxon>
        <taxon>Pseudomonadati</taxon>
        <taxon>Pseudomonadota</taxon>
        <taxon>Alphaproteobacteria</taxon>
        <taxon>Hyphomicrobiales</taxon>
        <taxon>Rhizobiaceae</taxon>
        <taxon>Rhizobium/Agrobacterium group</taxon>
        <taxon>Rhizobium</taxon>
    </lineage>
</organism>
<gene>
    <name evidence="1" type="ORF">FHS25_000033</name>
</gene>
<keyword evidence="2" id="KW-1185">Reference proteome</keyword>
<proteinExistence type="predicted"/>
<dbReference type="RefSeq" id="WP_158081410.1">
    <property type="nucleotide sequence ID" value="NZ_JACHXX010000001.1"/>
</dbReference>
<dbReference type="EMBL" id="JACHXX010000001">
    <property type="protein sequence ID" value="MBB3159601.1"/>
    <property type="molecule type" value="Genomic_DNA"/>
</dbReference>
<name>A0ABR6G144_9HYPH</name>